<dbReference type="InterPro" id="IPR052925">
    <property type="entry name" value="Phage_Integrase-like_Recomb"/>
</dbReference>
<name>D8UJT9_VOLCA</name>
<dbReference type="InterPro" id="IPR013762">
    <property type="entry name" value="Integrase-like_cat_sf"/>
</dbReference>
<dbReference type="OrthoDB" id="10066651at2759"/>
<dbReference type="Gene3D" id="1.10.443.10">
    <property type="entry name" value="Intergrase catalytic core"/>
    <property type="match status" value="1"/>
</dbReference>
<keyword evidence="2" id="KW-1185">Reference proteome</keyword>
<protein>
    <recommendedName>
        <fullName evidence="3">Tyr recombinase domain-containing protein</fullName>
    </recommendedName>
</protein>
<sequence length="169" mass="18688">MYLIYVYQTAQADEVGLGRVTGASTAIACHFFLAGRPSATEHPACNLVRDLGRRTLHGKKLQPEHVRMLAAHFAGPDASLPDLMRVAAISVMFAGFLRSNDLAHISLKHDLLTLHDTHMAITLPRSKMDQEGKEQTVQITCMRGVAWPVGLTERLLALGNQCFSFQFCR</sequence>
<gene>
    <name evidence="1" type="ORF">VOLCADRAFT_100250</name>
</gene>
<evidence type="ECO:0000313" key="2">
    <source>
        <dbReference type="Proteomes" id="UP000001058"/>
    </source>
</evidence>
<accession>D8UJT9</accession>
<dbReference type="AlphaFoldDB" id="D8UJT9"/>
<dbReference type="Proteomes" id="UP000001058">
    <property type="component" value="Unassembled WGS sequence"/>
</dbReference>
<dbReference type="PANTHER" id="PTHR34605">
    <property type="entry name" value="PHAGE_INTEGRASE DOMAIN-CONTAINING PROTEIN"/>
    <property type="match status" value="1"/>
</dbReference>
<dbReference type="GO" id="GO:0003677">
    <property type="term" value="F:DNA binding"/>
    <property type="evidence" value="ECO:0007669"/>
    <property type="project" value="InterPro"/>
</dbReference>
<organism evidence="2">
    <name type="scientific">Volvox carteri f. nagariensis</name>
    <dbReference type="NCBI Taxonomy" id="3068"/>
    <lineage>
        <taxon>Eukaryota</taxon>
        <taxon>Viridiplantae</taxon>
        <taxon>Chlorophyta</taxon>
        <taxon>core chlorophytes</taxon>
        <taxon>Chlorophyceae</taxon>
        <taxon>CS clade</taxon>
        <taxon>Chlamydomonadales</taxon>
        <taxon>Volvocaceae</taxon>
        <taxon>Volvox</taxon>
    </lineage>
</organism>
<evidence type="ECO:0000313" key="1">
    <source>
        <dbReference type="EMBL" id="EFJ39999.1"/>
    </source>
</evidence>
<dbReference type="GO" id="GO:0015074">
    <property type="term" value="P:DNA integration"/>
    <property type="evidence" value="ECO:0007669"/>
    <property type="project" value="InterPro"/>
</dbReference>
<proteinExistence type="predicted"/>
<dbReference type="RefSeq" id="XP_002958919.1">
    <property type="nucleotide sequence ID" value="XM_002958873.1"/>
</dbReference>
<dbReference type="KEGG" id="vcn:VOLCADRAFT_100250"/>
<dbReference type="GO" id="GO:0006310">
    <property type="term" value="P:DNA recombination"/>
    <property type="evidence" value="ECO:0007669"/>
    <property type="project" value="InterPro"/>
</dbReference>
<evidence type="ECO:0008006" key="3">
    <source>
        <dbReference type="Google" id="ProtNLM"/>
    </source>
</evidence>
<dbReference type="InParanoid" id="D8UJT9"/>
<dbReference type="EMBL" id="GL378431">
    <property type="protein sequence ID" value="EFJ39999.1"/>
    <property type="molecule type" value="Genomic_DNA"/>
</dbReference>
<dbReference type="GeneID" id="9625601"/>
<reference evidence="1 2" key="1">
    <citation type="journal article" date="2010" name="Science">
        <title>Genomic analysis of organismal complexity in the multicellular green alga Volvox carteri.</title>
        <authorList>
            <person name="Prochnik S.E."/>
            <person name="Umen J."/>
            <person name="Nedelcu A.M."/>
            <person name="Hallmann A."/>
            <person name="Miller S.M."/>
            <person name="Nishii I."/>
            <person name="Ferris P."/>
            <person name="Kuo A."/>
            <person name="Mitros T."/>
            <person name="Fritz-Laylin L.K."/>
            <person name="Hellsten U."/>
            <person name="Chapman J."/>
            <person name="Simakov O."/>
            <person name="Rensing S.A."/>
            <person name="Terry A."/>
            <person name="Pangilinan J."/>
            <person name="Kapitonov V."/>
            <person name="Jurka J."/>
            <person name="Salamov A."/>
            <person name="Shapiro H."/>
            <person name="Schmutz J."/>
            <person name="Grimwood J."/>
            <person name="Lindquist E."/>
            <person name="Lucas S."/>
            <person name="Grigoriev I.V."/>
            <person name="Schmitt R."/>
            <person name="Kirk D."/>
            <person name="Rokhsar D.S."/>
        </authorList>
    </citation>
    <scope>NUCLEOTIDE SEQUENCE [LARGE SCALE GENOMIC DNA]</scope>
    <source>
        <strain evidence="2">f. Nagariensis / Eve</strain>
    </source>
</reference>
<dbReference type="PANTHER" id="PTHR34605:SF4">
    <property type="entry name" value="DNA ADENINE METHYLTRANSFERASE"/>
    <property type="match status" value="1"/>
</dbReference>